<reference evidence="1 3" key="1">
    <citation type="journal article" date="2012" name="Nature">
        <title>Algal genomes reveal evolutionary mosaicism and the fate of nucleomorphs.</title>
        <authorList>
            <consortium name="DOE Joint Genome Institute"/>
            <person name="Curtis B.A."/>
            <person name="Tanifuji G."/>
            <person name="Burki F."/>
            <person name="Gruber A."/>
            <person name="Irimia M."/>
            <person name="Maruyama S."/>
            <person name="Arias M.C."/>
            <person name="Ball S.G."/>
            <person name="Gile G.H."/>
            <person name="Hirakawa Y."/>
            <person name="Hopkins J.F."/>
            <person name="Kuo A."/>
            <person name="Rensing S.A."/>
            <person name="Schmutz J."/>
            <person name="Symeonidi A."/>
            <person name="Elias M."/>
            <person name="Eveleigh R.J."/>
            <person name="Herman E.K."/>
            <person name="Klute M.J."/>
            <person name="Nakayama T."/>
            <person name="Obornik M."/>
            <person name="Reyes-Prieto A."/>
            <person name="Armbrust E.V."/>
            <person name="Aves S.J."/>
            <person name="Beiko R.G."/>
            <person name="Coutinho P."/>
            <person name="Dacks J.B."/>
            <person name="Durnford D.G."/>
            <person name="Fast N.M."/>
            <person name="Green B.R."/>
            <person name="Grisdale C.J."/>
            <person name="Hempel F."/>
            <person name="Henrissat B."/>
            <person name="Hoppner M.P."/>
            <person name="Ishida K."/>
            <person name="Kim E."/>
            <person name="Koreny L."/>
            <person name="Kroth P.G."/>
            <person name="Liu Y."/>
            <person name="Malik S.B."/>
            <person name="Maier U.G."/>
            <person name="McRose D."/>
            <person name="Mock T."/>
            <person name="Neilson J.A."/>
            <person name="Onodera N.T."/>
            <person name="Poole A.M."/>
            <person name="Pritham E.J."/>
            <person name="Richards T.A."/>
            <person name="Rocap G."/>
            <person name="Roy S.W."/>
            <person name="Sarai C."/>
            <person name="Schaack S."/>
            <person name="Shirato S."/>
            <person name="Slamovits C.H."/>
            <person name="Spencer D.F."/>
            <person name="Suzuki S."/>
            <person name="Worden A.Z."/>
            <person name="Zauner S."/>
            <person name="Barry K."/>
            <person name="Bell C."/>
            <person name="Bharti A.K."/>
            <person name="Crow J.A."/>
            <person name="Grimwood J."/>
            <person name="Kramer R."/>
            <person name="Lindquist E."/>
            <person name="Lucas S."/>
            <person name="Salamov A."/>
            <person name="McFadden G.I."/>
            <person name="Lane C.E."/>
            <person name="Keeling P.J."/>
            <person name="Gray M.W."/>
            <person name="Grigoriev I.V."/>
            <person name="Archibald J.M."/>
        </authorList>
    </citation>
    <scope>NUCLEOTIDE SEQUENCE</scope>
    <source>
        <strain evidence="1 3">CCMP2712</strain>
    </source>
</reference>
<dbReference type="EMBL" id="JH993062">
    <property type="protein sequence ID" value="EKX37190.1"/>
    <property type="molecule type" value="Genomic_DNA"/>
</dbReference>
<evidence type="ECO:0000313" key="3">
    <source>
        <dbReference type="Proteomes" id="UP000011087"/>
    </source>
</evidence>
<keyword evidence="3" id="KW-1185">Reference proteome</keyword>
<dbReference type="GeneID" id="17293947"/>
<dbReference type="RefSeq" id="XP_005824170.1">
    <property type="nucleotide sequence ID" value="XM_005824113.1"/>
</dbReference>
<dbReference type="HOGENOM" id="CLU_484367_0_0_1"/>
<evidence type="ECO:0000313" key="1">
    <source>
        <dbReference type="EMBL" id="EKX37190.1"/>
    </source>
</evidence>
<reference evidence="3" key="2">
    <citation type="submission" date="2012-11" db="EMBL/GenBank/DDBJ databases">
        <authorList>
            <person name="Kuo A."/>
            <person name="Curtis B.A."/>
            <person name="Tanifuji G."/>
            <person name="Burki F."/>
            <person name="Gruber A."/>
            <person name="Irimia M."/>
            <person name="Maruyama S."/>
            <person name="Arias M.C."/>
            <person name="Ball S.G."/>
            <person name="Gile G.H."/>
            <person name="Hirakawa Y."/>
            <person name="Hopkins J.F."/>
            <person name="Rensing S.A."/>
            <person name="Schmutz J."/>
            <person name="Symeonidi A."/>
            <person name="Elias M."/>
            <person name="Eveleigh R.J."/>
            <person name="Herman E.K."/>
            <person name="Klute M.J."/>
            <person name="Nakayama T."/>
            <person name="Obornik M."/>
            <person name="Reyes-Prieto A."/>
            <person name="Armbrust E.V."/>
            <person name="Aves S.J."/>
            <person name="Beiko R.G."/>
            <person name="Coutinho P."/>
            <person name="Dacks J.B."/>
            <person name="Durnford D.G."/>
            <person name="Fast N.M."/>
            <person name="Green B.R."/>
            <person name="Grisdale C."/>
            <person name="Hempe F."/>
            <person name="Henrissat B."/>
            <person name="Hoppner M.P."/>
            <person name="Ishida K.-I."/>
            <person name="Kim E."/>
            <person name="Koreny L."/>
            <person name="Kroth P.G."/>
            <person name="Liu Y."/>
            <person name="Malik S.-B."/>
            <person name="Maier U.G."/>
            <person name="McRose D."/>
            <person name="Mock T."/>
            <person name="Neilson J.A."/>
            <person name="Onodera N.T."/>
            <person name="Poole A.M."/>
            <person name="Pritham E.J."/>
            <person name="Richards T.A."/>
            <person name="Rocap G."/>
            <person name="Roy S.W."/>
            <person name="Sarai C."/>
            <person name="Schaack S."/>
            <person name="Shirato S."/>
            <person name="Slamovits C.H."/>
            <person name="Spencer D.F."/>
            <person name="Suzuki S."/>
            <person name="Worden A.Z."/>
            <person name="Zauner S."/>
            <person name="Barry K."/>
            <person name="Bell C."/>
            <person name="Bharti A.K."/>
            <person name="Crow J.A."/>
            <person name="Grimwood J."/>
            <person name="Kramer R."/>
            <person name="Lindquist E."/>
            <person name="Lucas S."/>
            <person name="Salamov A."/>
            <person name="McFadden G.I."/>
            <person name="Lane C.E."/>
            <person name="Keeling P.J."/>
            <person name="Gray M.W."/>
            <person name="Grigoriev I.V."/>
            <person name="Archibald J.M."/>
        </authorList>
    </citation>
    <scope>NUCLEOTIDE SEQUENCE</scope>
    <source>
        <strain evidence="3">CCMP2712</strain>
    </source>
</reference>
<proteinExistence type="predicted"/>
<sequence>MKQTKNEVLIQDAASTLVQLASKPSQDESSPSDLLDIGHLERETVSLFEQHVLEPFLLESCKNVNGTSHIVFDDVFSHVKCIKKCGSFLCKADNSQLLVGVPYGRTAVSQLEQGCMYTTVSGEYRFYVHKISHQGSLGMRPTPVEDGECLDPRRITLTLSIDHMDQSLNETRAVDNSKTMSLVLFRSMKLQNGDRKQLLQINGPLTGEEVDDFLKHFMSEVMITPIEWKEGSSIYGVTDSVLLHEQGWGLDTSVLTELTDAKVLQNFAIVLNVDIECSFSTLDEACSVFSCLPAAEQARASRRFLDWIVSSTQGGRKHWRRKILEDFDEAVLQHELDIKNSKFRSTILKGLGKRQTVTLHRTGILQMQMVRRPRELRVAVARKLVELHRAAMSNGCGQPLFVPLALRHNRCLKRRILSSPAADPRASVKAEKRQQCQAGSAFKLQNLGQASSGLPISALVSSEPSTEETRSAKRMKFSSQPLNTSMLHACLLPKVSQDLQAAASLCSPITVPLMLPGWIELVPRQMLPVYTWQPSPAELAELLAQAQNDLLRASTMDGSKPPGN</sequence>
<dbReference type="KEGG" id="gtt:GUITHDRAFT_116604"/>
<protein>
    <submittedName>
        <fullName evidence="1 2">Uncharacterized protein</fullName>
    </submittedName>
</protein>
<gene>
    <name evidence="1" type="ORF">GUITHDRAFT_116604</name>
</gene>
<dbReference type="EnsemblProtists" id="EKX37190">
    <property type="protein sequence ID" value="EKX37190"/>
    <property type="gene ID" value="GUITHDRAFT_116604"/>
</dbReference>
<reference evidence="2" key="3">
    <citation type="submission" date="2015-06" db="UniProtKB">
        <authorList>
            <consortium name="EnsemblProtists"/>
        </authorList>
    </citation>
    <scope>IDENTIFICATION</scope>
</reference>
<organism evidence="1">
    <name type="scientific">Guillardia theta (strain CCMP2712)</name>
    <name type="common">Cryptophyte</name>
    <dbReference type="NCBI Taxonomy" id="905079"/>
    <lineage>
        <taxon>Eukaryota</taxon>
        <taxon>Cryptophyceae</taxon>
        <taxon>Pyrenomonadales</taxon>
        <taxon>Geminigeraceae</taxon>
        <taxon>Guillardia</taxon>
    </lineage>
</organism>
<accession>L1IN20</accession>
<dbReference type="AlphaFoldDB" id="L1IN20"/>
<evidence type="ECO:0000313" key="2">
    <source>
        <dbReference type="EnsemblProtists" id="EKX37190"/>
    </source>
</evidence>
<dbReference type="Proteomes" id="UP000011087">
    <property type="component" value="Unassembled WGS sequence"/>
</dbReference>
<dbReference type="PaxDb" id="55529-EKX37190"/>
<name>L1IN20_GUITC</name>